<keyword evidence="6 8" id="KW-0808">Transferase</keyword>
<keyword evidence="3 8" id="KW-0963">Cytoplasm</keyword>
<dbReference type="InterPro" id="IPR039429">
    <property type="entry name" value="SHMT-like_dom"/>
</dbReference>
<dbReference type="HAMAP" id="MF_00051">
    <property type="entry name" value="SHMT"/>
    <property type="match status" value="1"/>
</dbReference>
<comment type="cofactor">
    <cofactor evidence="1 8 9">
        <name>pyridoxal 5'-phosphate</name>
        <dbReference type="ChEBI" id="CHEBI:597326"/>
    </cofactor>
</comment>
<feature type="domain" description="Serine hydroxymethyltransferase-like" evidence="10">
    <location>
        <begin position="32"/>
        <end position="134"/>
    </location>
</feature>
<gene>
    <name evidence="8" type="primary">glyA</name>
    <name evidence="11" type="ORF">IAA97_07890</name>
</gene>
<comment type="pathway">
    <text evidence="8">One-carbon metabolism; tetrahydrofolate interconversion.</text>
</comment>
<dbReference type="EC" id="2.1.2.1" evidence="8"/>
<evidence type="ECO:0000256" key="1">
    <source>
        <dbReference type="ARBA" id="ARBA00001933"/>
    </source>
</evidence>
<dbReference type="GO" id="GO:0035999">
    <property type="term" value="P:tetrahydrofolate interconversion"/>
    <property type="evidence" value="ECO:0007669"/>
    <property type="project" value="UniProtKB-UniRule"/>
</dbReference>
<keyword evidence="7 8" id="KW-0663">Pyridoxal phosphate</keyword>
<comment type="function">
    <text evidence="8">Catalyzes the reversible interconversion of serine and glycine with tetrahydrofolate (THF) serving as the one-carbon carrier. This reaction serves as the major source of one-carbon groups required for the biosynthesis of purines, thymidylate, methionine, and other important biomolecules. Also exhibits THF-independent aldolase activity toward beta-hydroxyamino acids, producing glycine and aldehydes, via a retro-aldol mechanism.</text>
</comment>
<dbReference type="Pfam" id="PF00464">
    <property type="entry name" value="SHMT"/>
    <property type="match status" value="2"/>
</dbReference>
<dbReference type="InterPro" id="IPR015421">
    <property type="entry name" value="PyrdxlP-dep_Trfase_major"/>
</dbReference>
<evidence type="ECO:0000256" key="6">
    <source>
        <dbReference type="ARBA" id="ARBA00022679"/>
    </source>
</evidence>
<evidence type="ECO:0000256" key="9">
    <source>
        <dbReference type="PIRSR" id="PIRSR000412-50"/>
    </source>
</evidence>
<keyword evidence="5 8" id="KW-0028">Amino-acid biosynthesis</keyword>
<reference evidence="11" key="2">
    <citation type="journal article" date="2021" name="PeerJ">
        <title>Extensive microbial diversity within the chicken gut microbiome revealed by metagenomics and culture.</title>
        <authorList>
            <person name="Gilroy R."/>
            <person name="Ravi A."/>
            <person name="Getino M."/>
            <person name="Pursley I."/>
            <person name="Horton D.L."/>
            <person name="Alikhan N.F."/>
            <person name="Baker D."/>
            <person name="Gharbi K."/>
            <person name="Hall N."/>
            <person name="Watson M."/>
            <person name="Adriaenssens E.M."/>
            <person name="Foster-Nyarko E."/>
            <person name="Jarju S."/>
            <person name="Secka A."/>
            <person name="Antonio M."/>
            <person name="Oren A."/>
            <person name="Chaudhuri R.R."/>
            <person name="La Ragione R."/>
            <person name="Hildebrand F."/>
            <person name="Pallen M.J."/>
        </authorList>
    </citation>
    <scope>NUCLEOTIDE SEQUENCE</scope>
    <source>
        <strain evidence="11">7293</strain>
    </source>
</reference>
<feature type="binding site" evidence="8">
    <location>
        <begin position="176"/>
        <end position="178"/>
    </location>
    <ligand>
        <name>(6S)-5,6,7,8-tetrahydrofolate</name>
        <dbReference type="ChEBI" id="CHEBI:57453"/>
    </ligand>
</feature>
<evidence type="ECO:0000259" key="10">
    <source>
        <dbReference type="Pfam" id="PF00464"/>
    </source>
</evidence>
<evidence type="ECO:0000256" key="5">
    <source>
        <dbReference type="ARBA" id="ARBA00022605"/>
    </source>
</evidence>
<dbReference type="FunFam" id="3.40.640.10:FF:000060">
    <property type="entry name" value="Serine hydroxymethyltransferase"/>
    <property type="match status" value="1"/>
</dbReference>
<dbReference type="PANTHER" id="PTHR11680">
    <property type="entry name" value="SERINE HYDROXYMETHYLTRANSFERASE"/>
    <property type="match status" value="1"/>
</dbReference>
<dbReference type="EMBL" id="JADIMT010000092">
    <property type="protein sequence ID" value="MBO8436882.1"/>
    <property type="molecule type" value="Genomic_DNA"/>
</dbReference>
<protein>
    <recommendedName>
        <fullName evidence="8">Serine hydroxymethyltransferase</fullName>
        <shortName evidence="8">SHMT</shortName>
        <shortName evidence="8">Serine methylase</shortName>
        <ecNumber evidence="8">2.1.2.1</ecNumber>
    </recommendedName>
</protein>
<name>A0A9D9H6F4_9SPIO</name>
<evidence type="ECO:0000256" key="3">
    <source>
        <dbReference type="ARBA" id="ARBA00022490"/>
    </source>
</evidence>
<dbReference type="InterPro" id="IPR015424">
    <property type="entry name" value="PyrdxlP-dep_Trfase"/>
</dbReference>
<dbReference type="NCBIfam" id="NF010094">
    <property type="entry name" value="PRK13580.1"/>
    <property type="match status" value="1"/>
</dbReference>
<dbReference type="InterPro" id="IPR019798">
    <property type="entry name" value="Ser_HO-MeTrfase_PLP_BS"/>
</dbReference>
<evidence type="ECO:0000256" key="8">
    <source>
        <dbReference type="HAMAP-Rule" id="MF_00051"/>
    </source>
</evidence>
<dbReference type="GO" id="GO:0019264">
    <property type="term" value="P:glycine biosynthetic process from serine"/>
    <property type="evidence" value="ECO:0007669"/>
    <property type="project" value="UniProtKB-UniRule"/>
</dbReference>
<dbReference type="Gene3D" id="3.90.1150.10">
    <property type="entry name" value="Aspartate Aminotransferase, domain 1"/>
    <property type="match status" value="1"/>
</dbReference>
<dbReference type="PROSITE" id="PS00096">
    <property type="entry name" value="SHMT"/>
    <property type="match status" value="1"/>
</dbReference>
<dbReference type="InterPro" id="IPR049943">
    <property type="entry name" value="Ser_HO-MeTrfase-like"/>
</dbReference>
<evidence type="ECO:0000313" key="12">
    <source>
        <dbReference type="Proteomes" id="UP000823615"/>
    </source>
</evidence>
<dbReference type="Gene3D" id="3.40.640.10">
    <property type="entry name" value="Type I PLP-dependent aspartate aminotransferase-like (Major domain)"/>
    <property type="match status" value="1"/>
</dbReference>
<accession>A0A9D9H6F4</accession>
<evidence type="ECO:0000256" key="7">
    <source>
        <dbReference type="ARBA" id="ARBA00022898"/>
    </source>
</evidence>
<dbReference type="Proteomes" id="UP000823615">
    <property type="component" value="Unassembled WGS sequence"/>
</dbReference>
<comment type="catalytic activity">
    <reaction evidence="8">
        <text>(6R)-5,10-methylene-5,6,7,8-tetrahydrofolate + glycine + H2O = (6S)-5,6,7,8-tetrahydrofolate + L-serine</text>
        <dbReference type="Rhea" id="RHEA:15481"/>
        <dbReference type="ChEBI" id="CHEBI:15377"/>
        <dbReference type="ChEBI" id="CHEBI:15636"/>
        <dbReference type="ChEBI" id="CHEBI:33384"/>
        <dbReference type="ChEBI" id="CHEBI:57305"/>
        <dbReference type="ChEBI" id="CHEBI:57453"/>
        <dbReference type="EC" id="2.1.2.1"/>
    </reaction>
</comment>
<keyword evidence="4 8" id="KW-0554">One-carbon metabolism</keyword>
<dbReference type="SUPFAM" id="SSF53383">
    <property type="entry name" value="PLP-dependent transferases"/>
    <property type="match status" value="1"/>
</dbReference>
<comment type="subcellular location">
    <subcellularLocation>
        <location evidence="8">Cytoplasm</location>
    </subcellularLocation>
</comment>
<sequence>MGAFEDYLKSGKNLTSEMAMYTASLDLVARVSPSVAARIVHELKDQRTYLKLIASENYSSLSVQAAMGNLLTDKYSEGFPYHRFYAGCDNVDAIEAEAAEKARQLFGAEHAYVQPHSGADANLCAYWAVLNERVEVPALSEMGIKNPSDMKREDWNKIREATHNQRLLGLDYYSGGHLTHGYRQNVSAQMFDAYSYTVDKETGLLDYDEIERLTAEIRPLILLAGYSAYPRAIDFHRMADIAHKYDAVFMVDMAHFAGLVAGKVFQGDFNPVQWADVVTTTTHKTLRGPRGGMILCKEAFAASVDKGCPLVIGGPLPNILAAKAVALEEALKPDFRAYADRIVQNARHLASSCMKEGIPVATGGTDNHLMLLDVRPFGLNGRQAESLLRECGITLNRNALPFDSNGPWYTSGLRLGTPALTTLGMGEQEMEEVASIIATVLKAAHPVKLTKGEHAGELSKNKAKAPESVMEEARRRVKALLDAFVLYPELDLDFLEKEFPLG</sequence>
<evidence type="ECO:0000313" key="11">
    <source>
        <dbReference type="EMBL" id="MBO8436882.1"/>
    </source>
</evidence>
<dbReference type="AlphaFoldDB" id="A0A9D9H6F4"/>
<comment type="pathway">
    <text evidence="8">Amino-acid biosynthesis; glycine biosynthesis; glycine from L-serine: step 1/1.</text>
</comment>
<comment type="similarity">
    <text evidence="2 8">Belongs to the SHMT family.</text>
</comment>
<feature type="modified residue" description="N6-(pyridoxal phosphate)lysine" evidence="8 9">
    <location>
        <position position="284"/>
    </location>
</feature>
<dbReference type="NCBIfam" id="NF000586">
    <property type="entry name" value="PRK00011.1"/>
    <property type="match status" value="1"/>
</dbReference>
<dbReference type="InterPro" id="IPR015422">
    <property type="entry name" value="PyrdxlP-dep_Trfase_small"/>
</dbReference>
<comment type="caution">
    <text evidence="8">Lacks conserved residue(s) required for the propagation of feature annotation.</text>
</comment>
<dbReference type="GO" id="GO:0030170">
    <property type="term" value="F:pyridoxal phosphate binding"/>
    <property type="evidence" value="ECO:0007669"/>
    <property type="project" value="UniProtKB-UniRule"/>
</dbReference>
<dbReference type="PIRSF" id="PIRSF000412">
    <property type="entry name" value="SHMT"/>
    <property type="match status" value="1"/>
</dbReference>
<feature type="binding site" evidence="8">
    <location>
        <position position="298"/>
    </location>
    <ligand>
        <name>(6S)-5,6,7,8-tetrahydrofolate</name>
        <dbReference type="ChEBI" id="CHEBI:57453"/>
    </ligand>
</feature>
<dbReference type="CDD" id="cd00378">
    <property type="entry name" value="SHMT"/>
    <property type="match status" value="1"/>
</dbReference>
<dbReference type="InterPro" id="IPR001085">
    <property type="entry name" value="Ser_HO-MeTrfase"/>
</dbReference>
<dbReference type="PANTHER" id="PTHR11680:SF35">
    <property type="entry name" value="SERINE HYDROXYMETHYLTRANSFERASE 1"/>
    <property type="match status" value="1"/>
</dbReference>
<organism evidence="11 12">
    <name type="scientific">Candidatus Ornithospirochaeta stercoripullorum</name>
    <dbReference type="NCBI Taxonomy" id="2840899"/>
    <lineage>
        <taxon>Bacteria</taxon>
        <taxon>Pseudomonadati</taxon>
        <taxon>Spirochaetota</taxon>
        <taxon>Spirochaetia</taxon>
        <taxon>Spirochaetales</taxon>
        <taxon>Spirochaetaceae</taxon>
        <taxon>Spirochaetaceae incertae sedis</taxon>
        <taxon>Candidatus Ornithospirochaeta</taxon>
    </lineage>
</organism>
<proteinExistence type="inferred from homology"/>
<reference evidence="11" key="1">
    <citation type="submission" date="2020-10" db="EMBL/GenBank/DDBJ databases">
        <authorList>
            <person name="Gilroy R."/>
        </authorList>
    </citation>
    <scope>NUCLEOTIDE SEQUENCE</scope>
    <source>
        <strain evidence="11">7293</strain>
    </source>
</reference>
<evidence type="ECO:0000256" key="4">
    <source>
        <dbReference type="ARBA" id="ARBA00022563"/>
    </source>
</evidence>
<dbReference type="GO" id="GO:0004372">
    <property type="term" value="F:glycine hydroxymethyltransferase activity"/>
    <property type="evidence" value="ECO:0007669"/>
    <property type="project" value="UniProtKB-UniRule"/>
</dbReference>
<comment type="subunit">
    <text evidence="8">Homodimer.</text>
</comment>
<comment type="caution">
    <text evidence="11">The sequence shown here is derived from an EMBL/GenBank/DDBJ whole genome shotgun (WGS) entry which is preliminary data.</text>
</comment>
<dbReference type="GO" id="GO:0005829">
    <property type="term" value="C:cytosol"/>
    <property type="evidence" value="ECO:0007669"/>
    <property type="project" value="TreeGrafter"/>
</dbReference>
<evidence type="ECO:0000256" key="2">
    <source>
        <dbReference type="ARBA" id="ARBA00006376"/>
    </source>
</evidence>
<feature type="domain" description="Serine hydroxymethyltransferase-like" evidence="10">
    <location>
        <begin position="164"/>
        <end position="437"/>
    </location>
</feature>
<feature type="site" description="Plays an important role in substrate specificity" evidence="8">
    <location>
        <position position="283"/>
    </location>
</feature>